<evidence type="ECO:0000256" key="5">
    <source>
        <dbReference type="ARBA" id="ARBA00012765"/>
    </source>
</evidence>
<evidence type="ECO:0000256" key="11">
    <source>
        <dbReference type="ARBA" id="ARBA00048684"/>
    </source>
</evidence>
<comment type="similarity">
    <text evidence="4">Belongs to the MCH family.</text>
</comment>
<dbReference type="SUPFAM" id="SSF56199">
    <property type="entry name" value="Methenyltetrahydromethanopterin cyclohydrolase"/>
    <property type="match status" value="1"/>
</dbReference>
<comment type="pathway">
    <text evidence="3">One-carbon metabolism; formaldehyde degradation; formate from formaldehyde (H(4)MPT route): step 3/5.</text>
</comment>
<accession>A0ABR7HRT5</accession>
<reference evidence="12 13" key="1">
    <citation type="submission" date="2020-08" db="EMBL/GenBank/DDBJ databases">
        <title>Genome public.</title>
        <authorList>
            <person name="Liu C."/>
            <person name="Sun Q."/>
        </authorList>
    </citation>
    <scope>NUCLEOTIDE SEQUENCE [LARGE SCALE GENOMIC DNA]</scope>
    <source>
        <strain evidence="12 13">New-38</strain>
    </source>
</reference>
<comment type="caution">
    <text evidence="12">The sequence shown here is derived from an EMBL/GenBank/DDBJ whole genome shotgun (WGS) entry which is preliminary data.</text>
</comment>
<evidence type="ECO:0000313" key="13">
    <source>
        <dbReference type="Proteomes" id="UP000660021"/>
    </source>
</evidence>
<evidence type="ECO:0000256" key="3">
    <source>
        <dbReference type="ARBA" id="ARBA00005087"/>
    </source>
</evidence>
<dbReference type="Gene3D" id="3.30.1030.10">
    <property type="entry name" value="Methenyltetrahydromethanopterin Cyclohydrolase, Chain A, domain 2"/>
    <property type="match status" value="1"/>
</dbReference>
<dbReference type="Proteomes" id="UP000660021">
    <property type="component" value="Unassembled WGS sequence"/>
</dbReference>
<comment type="function">
    <text evidence="1">Catalyzes the hydrolysis of methenyl-H(4)MPT(+) to 5-formyl-H(4)MPT.</text>
</comment>
<evidence type="ECO:0000256" key="2">
    <source>
        <dbReference type="ARBA" id="ARBA00004496"/>
    </source>
</evidence>
<protein>
    <recommendedName>
        <fullName evidence="6">Methenyltetrahydromethanopterin cyclohydrolase</fullName>
        <ecNumber evidence="5">3.5.4.27</ecNumber>
    </recommendedName>
    <alternativeName>
        <fullName evidence="10">Methenyl-H4MPT cyclohydrolase</fullName>
    </alternativeName>
</protein>
<evidence type="ECO:0000256" key="9">
    <source>
        <dbReference type="ARBA" id="ARBA00022801"/>
    </source>
</evidence>
<evidence type="ECO:0000256" key="8">
    <source>
        <dbReference type="ARBA" id="ARBA00022563"/>
    </source>
</evidence>
<dbReference type="Pfam" id="PF02289">
    <property type="entry name" value="MCH"/>
    <property type="match status" value="1"/>
</dbReference>
<comment type="catalytic activity">
    <reaction evidence="11">
        <text>5,10-methenyl-5,6,7,8-tetrahydromethanopterin + H2O = N(5)-formyl-5,6,7,8-tetrahydromethanopterin + H(+)</text>
        <dbReference type="Rhea" id="RHEA:19053"/>
        <dbReference type="ChEBI" id="CHEBI:15377"/>
        <dbReference type="ChEBI" id="CHEBI:15378"/>
        <dbReference type="ChEBI" id="CHEBI:58018"/>
        <dbReference type="ChEBI" id="CHEBI:58337"/>
        <dbReference type="EC" id="3.5.4.27"/>
    </reaction>
</comment>
<dbReference type="EMBL" id="JACOPR010000002">
    <property type="protein sequence ID" value="MBC5730136.1"/>
    <property type="molecule type" value="Genomic_DNA"/>
</dbReference>
<gene>
    <name evidence="12" type="ORF">H8S34_04720</name>
</gene>
<dbReference type="InterPro" id="IPR003209">
    <property type="entry name" value="METHMP_CycHdrlase"/>
</dbReference>
<comment type="subcellular location">
    <subcellularLocation>
        <location evidence="2">Cytoplasm</location>
    </subcellularLocation>
</comment>
<sequence length="229" mass="24056">MTSLECARAAFAVLCENSPANHCRLEGSVLDAGKEVPGGWSSARTLTEGLYGGKAIVNVSQQRLGEEQVPTVEILCDDPVLASESFTSREGLVGLQEADGAWALAYGENAGGARGNVVLAVPASLCAVVVEAAAAVPRAVSYLLEQGVPQEEILWGWSCCPVVLPSLDGEAVRAAHRAAIAAHGVCSIWVRSARADLETLARNWGDFRLRLHCLEDGKTYGAVGRMPAS</sequence>
<keyword evidence="7" id="KW-0963">Cytoplasm</keyword>
<keyword evidence="9" id="KW-0378">Hydrolase</keyword>
<dbReference type="EC" id="3.5.4.27" evidence="5"/>
<evidence type="ECO:0000256" key="6">
    <source>
        <dbReference type="ARBA" id="ARBA00020597"/>
    </source>
</evidence>
<proteinExistence type="inferred from homology"/>
<evidence type="ECO:0000256" key="7">
    <source>
        <dbReference type="ARBA" id="ARBA00022490"/>
    </source>
</evidence>
<keyword evidence="8" id="KW-0554">One-carbon metabolism</keyword>
<name>A0ABR7HRT5_9FIRM</name>
<evidence type="ECO:0000313" key="12">
    <source>
        <dbReference type="EMBL" id="MBC5730136.1"/>
    </source>
</evidence>
<organism evidence="12 13">
    <name type="scientific">Pseudoflavonifractor hominis</name>
    <dbReference type="NCBI Taxonomy" id="2763059"/>
    <lineage>
        <taxon>Bacteria</taxon>
        <taxon>Bacillati</taxon>
        <taxon>Bacillota</taxon>
        <taxon>Clostridia</taxon>
        <taxon>Eubacteriales</taxon>
        <taxon>Oscillospiraceae</taxon>
        <taxon>Pseudoflavonifractor</taxon>
    </lineage>
</organism>
<dbReference type="RefSeq" id="WP_186963186.1">
    <property type="nucleotide sequence ID" value="NZ_JACOPR010000002.1"/>
</dbReference>
<evidence type="ECO:0000256" key="4">
    <source>
        <dbReference type="ARBA" id="ARBA00006902"/>
    </source>
</evidence>
<keyword evidence="13" id="KW-1185">Reference proteome</keyword>
<evidence type="ECO:0000256" key="1">
    <source>
        <dbReference type="ARBA" id="ARBA00004058"/>
    </source>
</evidence>
<evidence type="ECO:0000256" key="10">
    <source>
        <dbReference type="ARBA" id="ARBA00030468"/>
    </source>
</evidence>